<dbReference type="EMBL" id="SRMA01025833">
    <property type="protein sequence ID" value="TRY90632.1"/>
    <property type="molecule type" value="Genomic_DNA"/>
</dbReference>
<keyword evidence="3" id="KW-1185">Reference proteome</keyword>
<accession>A0A553QKV9</accession>
<evidence type="ECO:0008006" key="4">
    <source>
        <dbReference type="Google" id="ProtNLM"/>
    </source>
</evidence>
<dbReference type="PANTHER" id="PTHR14352:SF2">
    <property type="entry name" value="HAUS AUGMIN-LIKE COMPLEX SUBUNIT 7"/>
    <property type="match status" value="1"/>
</dbReference>
<proteinExistence type="predicted"/>
<gene>
    <name evidence="2" type="ORF">DNTS_003699</name>
</gene>
<feature type="compositionally biased region" description="Polar residues" evidence="1">
    <location>
        <begin position="180"/>
        <end position="198"/>
    </location>
</feature>
<organism evidence="2 3">
    <name type="scientific">Danionella cerebrum</name>
    <dbReference type="NCBI Taxonomy" id="2873325"/>
    <lineage>
        <taxon>Eukaryota</taxon>
        <taxon>Metazoa</taxon>
        <taxon>Chordata</taxon>
        <taxon>Craniata</taxon>
        <taxon>Vertebrata</taxon>
        <taxon>Euteleostomi</taxon>
        <taxon>Actinopterygii</taxon>
        <taxon>Neopterygii</taxon>
        <taxon>Teleostei</taxon>
        <taxon>Ostariophysi</taxon>
        <taxon>Cypriniformes</taxon>
        <taxon>Danionidae</taxon>
        <taxon>Danioninae</taxon>
        <taxon>Danionella</taxon>
    </lineage>
</organism>
<dbReference type="Proteomes" id="UP000316079">
    <property type="component" value="Unassembled WGS sequence"/>
</dbReference>
<comment type="caution">
    <text evidence="2">The sequence shown here is derived from an EMBL/GenBank/DDBJ whole genome shotgun (WGS) entry which is preliminary data.</text>
</comment>
<reference evidence="2 3" key="1">
    <citation type="journal article" date="2019" name="Sci. Data">
        <title>Hybrid genome assembly and annotation of Danionella translucida.</title>
        <authorList>
            <person name="Kadobianskyi M."/>
            <person name="Schulze L."/>
            <person name="Schuelke M."/>
            <person name="Judkewitz B."/>
        </authorList>
    </citation>
    <scope>NUCLEOTIDE SEQUENCE [LARGE SCALE GENOMIC DNA]</scope>
    <source>
        <strain evidence="2 3">Bolton</strain>
    </source>
</reference>
<dbReference type="GO" id="GO:0051011">
    <property type="term" value="F:microtubule minus-end binding"/>
    <property type="evidence" value="ECO:0007669"/>
    <property type="project" value="TreeGrafter"/>
</dbReference>
<evidence type="ECO:0000313" key="3">
    <source>
        <dbReference type="Proteomes" id="UP000316079"/>
    </source>
</evidence>
<feature type="region of interest" description="Disordered" evidence="1">
    <location>
        <begin position="180"/>
        <end position="203"/>
    </location>
</feature>
<dbReference type="PANTHER" id="PTHR14352">
    <property type="entry name" value="HAUS AUGMIN-LIKE COMPLEX SUBUNIT 7"/>
    <property type="match status" value="1"/>
</dbReference>
<dbReference type="OrthoDB" id="6435999at2759"/>
<protein>
    <recommendedName>
        <fullName evidence="4">HAUS augmin-like complex subunit 7</fullName>
    </recommendedName>
</protein>
<dbReference type="GO" id="GO:0070652">
    <property type="term" value="C:HAUS complex"/>
    <property type="evidence" value="ECO:0007669"/>
    <property type="project" value="TreeGrafter"/>
</dbReference>
<sequence>MAGDSNEQRLALQIFNSLQGLGCPLVDGLYLKEASSVQELLCSPSLHRADILSWICTCISPSLKDKFTNVKGAQKNDLTQELTQFGNEMMLCSPNDQDLIKGLAPPMQQLKFLEQLLVVLQADFVHCSRQSSSSGDDSLKNGDLLEELFCQDHFSDLEMLLNPSCNPWPAHIRDHLLRSKSANNRSNHNHNTSGGSITRSDKPSRFGNQGLTEAIALLNATQSALQELHKECAFLDSSSKGVLSPCALKLAISDMSQLMMAFGHVYHTDFKTYCQRAPPALRPDTGVFRSVHELLHTCNTELDALKQLRKTSTSLSQTVQELQTEQRFFFKGQKHTLPVGGAEEEICCFSFSTQIKPMDNQALDQHGEASGPGLVQSSFDMNHYAKKKSAAQSMLDVALWPMPHSGPLHRSYTPLVALISLSISLQKWSLKKHKDCSITQKTLQDDVAYMFTVGNIW</sequence>
<evidence type="ECO:0000256" key="1">
    <source>
        <dbReference type="SAM" id="MobiDB-lite"/>
    </source>
</evidence>
<dbReference type="GO" id="GO:0031023">
    <property type="term" value="P:microtubule organizing center organization"/>
    <property type="evidence" value="ECO:0007669"/>
    <property type="project" value="TreeGrafter"/>
</dbReference>
<dbReference type="InterPro" id="IPR029711">
    <property type="entry name" value="Haus7-like"/>
</dbReference>
<dbReference type="GO" id="GO:0051225">
    <property type="term" value="P:spindle assembly"/>
    <property type="evidence" value="ECO:0007669"/>
    <property type="project" value="TreeGrafter"/>
</dbReference>
<name>A0A553QKV9_9TELE</name>
<evidence type="ECO:0000313" key="2">
    <source>
        <dbReference type="EMBL" id="TRY90632.1"/>
    </source>
</evidence>
<dbReference type="STRING" id="623744.A0A553QKV9"/>
<dbReference type="AlphaFoldDB" id="A0A553QKV9"/>